<dbReference type="Gene3D" id="3.10.10.10">
    <property type="entry name" value="HIV Type 1 Reverse Transcriptase, subunit A, domain 1"/>
    <property type="match status" value="1"/>
</dbReference>
<keyword evidence="2" id="KW-1185">Reference proteome</keyword>
<proteinExistence type="predicted"/>
<evidence type="ECO:0008006" key="3">
    <source>
        <dbReference type="Google" id="ProtNLM"/>
    </source>
</evidence>
<comment type="caution">
    <text evidence="1">The sequence shown here is derived from an EMBL/GenBank/DDBJ whole genome shotgun (WGS) entry which is preliminary data.</text>
</comment>
<dbReference type="EMBL" id="JAINUG010000196">
    <property type="protein sequence ID" value="KAJ8388351.1"/>
    <property type="molecule type" value="Genomic_DNA"/>
</dbReference>
<dbReference type="AlphaFoldDB" id="A0AAD7RQ22"/>
<gene>
    <name evidence="1" type="ORF">AAFF_G00135050</name>
</gene>
<protein>
    <recommendedName>
        <fullName evidence="3">Reverse transcriptase domain-containing protein</fullName>
    </recommendedName>
</protein>
<dbReference type="Proteomes" id="UP001221898">
    <property type="component" value="Unassembled WGS sequence"/>
</dbReference>
<accession>A0AAD7RQ22</accession>
<evidence type="ECO:0000313" key="1">
    <source>
        <dbReference type="EMBL" id="KAJ8388351.1"/>
    </source>
</evidence>
<name>A0AAD7RQ22_9TELE</name>
<sequence>MEDLNKQVTMMFVRNFPDPALTMVFKCKLVENWTAKEVQERIDEHQRRPCDCRREDSLAMLAGVHRWTGDEVPDIMGMVKHYGPGFYNVLLHKDDNKFTTFSSPAGLHKYNSLSQELFMWMTMNITGDQNVMSLLCYLEDLMVFAPNDREAMKRLQMVFEWLRGHLKLTLKKCHLLTFKLSALS</sequence>
<evidence type="ECO:0000313" key="2">
    <source>
        <dbReference type="Proteomes" id="UP001221898"/>
    </source>
</evidence>
<organism evidence="1 2">
    <name type="scientific">Aldrovandia affinis</name>
    <dbReference type="NCBI Taxonomy" id="143900"/>
    <lineage>
        <taxon>Eukaryota</taxon>
        <taxon>Metazoa</taxon>
        <taxon>Chordata</taxon>
        <taxon>Craniata</taxon>
        <taxon>Vertebrata</taxon>
        <taxon>Euteleostomi</taxon>
        <taxon>Actinopterygii</taxon>
        <taxon>Neopterygii</taxon>
        <taxon>Teleostei</taxon>
        <taxon>Notacanthiformes</taxon>
        <taxon>Halosauridae</taxon>
        <taxon>Aldrovandia</taxon>
    </lineage>
</organism>
<dbReference type="InterPro" id="IPR043128">
    <property type="entry name" value="Rev_trsase/Diguanyl_cyclase"/>
</dbReference>
<dbReference type="SUPFAM" id="SSF56672">
    <property type="entry name" value="DNA/RNA polymerases"/>
    <property type="match status" value="1"/>
</dbReference>
<dbReference type="Gene3D" id="3.30.70.270">
    <property type="match status" value="1"/>
</dbReference>
<dbReference type="InterPro" id="IPR043502">
    <property type="entry name" value="DNA/RNA_pol_sf"/>
</dbReference>
<reference evidence="1" key="1">
    <citation type="journal article" date="2023" name="Science">
        <title>Genome structures resolve the early diversification of teleost fishes.</title>
        <authorList>
            <person name="Parey E."/>
            <person name="Louis A."/>
            <person name="Montfort J."/>
            <person name="Bouchez O."/>
            <person name="Roques C."/>
            <person name="Iampietro C."/>
            <person name="Lluch J."/>
            <person name="Castinel A."/>
            <person name="Donnadieu C."/>
            <person name="Desvignes T."/>
            <person name="Floi Bucao C."/>
            <person name="Jouanno E."/>
            <person name="Wen M."/>
            <person name="Mejri S."/>
            <person name="Dirks R."/>
            <person name="Jansen H."/>
            <person name="Henkel C."/>
            <person name="Chen W.J."/>
            <person name="Zahm M."/>
            <person name="Cabau C."/>
            <person name="Klopp C."/>
            <person name="Thompson A.W."/>
            <person name="Robinson-Rechavi M."/>
            <person name="Braasch I."/>
            <person name="Lecointre G."/>
            <person name="Bobe J."/>
            <person name="Postlethwait J.H."/>
            <person name="Berthelot C."/>
            <person name="Roest Crollius H."/>
            <person name="Guiguen Y."/>
        </authorList>
    </citation>
    <scope>NUCLEOTIDE SEQUENCE</scope>
    <source>
        <strain evidence="1">NC1722</strain>
    </source>
</reference>